<dbReference type="GO" id="GO:0008009">
    <property type="term" value="F:chemokine activity"/>
    <property type="evidence" value="ECO:0007669"/>
    <property type="project" value="InterPro"/>
</dbReference>
<reference evidence="6" key="2">
    <citation type="submission" date="2025-09" db="UniProtKB">
        <authorList>
            <consortium name="Ensembl"/>
        </authorList>
    </citation>
    <scope>IDENTIFICATION</scope>
</reference>
<evidence type="ECO:0000313" key="6">
    <source>
        <dbReference type="Ensembl" id="ENSKMAP00000004676.1"/>
    </source>
</evidence>
<keyword evidence="4" id="KW-0732">Signal</keyword>
<dbReference type="CDD" id="cd00272">
    <property type="entry name" value="Chemokine_CC"/>
    <property type="match status" value="1"/>
</dbReference>
<dbReference type="GeneID" id="108239394"/>
<comment type="similarity">
    <text evidence="1 4">Belongs to the intercrine beta (chemokine CC) family.</text>
</comment>
<dbReference type="GO" id="GO:0006955">
    <property type="term" value="P:immune response"/>
    <property type="evidence" value="ECO:0007669"/>
    <property type="project" value="InterPro"/>
</dbReference>
<dbReference type="OMA" id="STCCFIF"/>
<keyword evidence="7" id="KW-1185">Reference proteome</keyword>
<keyword evidence="3" id="KW-1015">Disulfide bond</keyword>
<dbReference type="FunFam" id="2.40.50.40:FF:000002">
    <property type="entry name" value="C-C motif chemokine"/>
    <property type="match status" value="1"/>
</dbReference>
<dbReference type="KEGG" id="kmr:108239394"/>
<dbReference type="PANTHER" id="PTHR12015">
    <property type="entry name" value="SMALL INDUCIBLE CYTOKINE A"/>
    <property type="match status" value="1"/>
</dbReference>
<evidence type="ECO:0000313" key="7">
    <source>
        <dbReference type="Proteomes" id="UP000264800"/>
    </source>
</evidence>
<proteinExistence type="inferred from homology"/>
<comment type="subcellular location">
    <subcellularLocation>
        <location evidence="4">Secreted</location>
    </subcellularLocation>
</comment>
<evidence type="ECO:0000259" key="5">
    <source>
        <dbReference type="SMART" id="SM00199"/>
    </source>
</evidence>
<keyword evidence="2 4" id="KW-0202">Cytokine</keyword>
<evidence type="ECO:0000256" key="2">
    <source>
        <dbReference type="ARBA" id="ARBA00022514"/>
    </source>
</evidence>
<dbReference type="SUPFAM" id="SSF54117">
    <property type="entry name" value="Interleukin 8-like chemokines"/>
    <property type="match status" value="1"/>
</dbReference>
<dbReference type="RefSeq" id="XP_017277563.1">
    <property type="nucleotide sequence ID" value="XM_017422074.1"/>
</dbReference>
<dbReference type="GeneTree" id="ENSGT01100000263482"/>
<evidence type="ECO:0000256" key="3">
    <source>
        <dbReference type="ARBA" id="ARBA00023157"/>
    </source>
</evidence>
<name>A0A3Q2ZM23_KRYMA</name>
<dbReference type="InterPro" id="IPR001811">
    <property type="entry name" value="Chemokine_IL8-like_dom"/>
</dbReference>
<keyword evidence="4" id="KW-0964">Secreted</keyword>
<feature type="chain" id="PRO_5018381312" description="C-C motif chemokine" evidence="4">
    <location>
        <begin position="23"/>
        <end position="90"/>
    </location>
</feature>
<dbReference type="Gene3D" id="2.40.50.40">
    <property type="match status" value="1"/>
</dbReference>
<dbReference type="Proteomes" id="UP000264800">
    <property type="component" value="Unplaced"/>
</dbReference>
<dbReference type="PROSITE" id="PS00472">
    <property type="entry name" value="SMALL_CYTOKINES_CC"/>
    <property type="match status" value="1"/>
</dbReference>
<dbReference type="SMART" id="SM00199">
    <property type="entry name" value="SCY"/>
    <property type="match status" value="1"/>
</dbReference>
<dbReference type="Ensembl" id="ENSKMAT00000004762.1">
    <property type="protein sequence ID" value="ENSKMAP00000004676.1"/>
    <property type="gene ID" value="ENSKMAG00000003578.1"/>
</dbReference>
<feature type="domain" description="Chemokine interleukin-8-like" evidence="5">
    <location>
        <begin position="27"/>
        <end position="85"/>
    </location>
</feature>
<dbReference type="GO" id="GO:0005615">
    <property type="term" value="C:extracellular space"/>
    <property type="evidence" value="ECO:0007669"/>
    <property type="project" value="UniProtKB-KW"/>
</dbReference>
<accession>A0A3Q2ZM23</accession>
<sequence length="90" mass="10071">MKTAHILLLCILGAALISTSLCHSIGPDNCCFEFYDKIIRRSLISSYVRTDYRCAKAGVIFTTVKGREVCVDPSRPWVKKIISRLDTGSF</sequence>
<dbReference type="Pfam" id="PF00048">
    <property type="entry name" value="IL8"/>
    <property type="match status" value="1"/>
</dbReference>
<feature type="signal peptide" evidence="4">
    <location>
        <begin position="1"/>
        <end position="22"/>
    </location>
</feature>
<dbReference type="InterPro" id="IPR036048">
    <property type="entry name" value="Interleukin_8-like_sf"/>
</dbReference>
<dbReference type="STRING" id="37003.ENSKMAP00000004676"/>
<reference evidence="6" key="1">
    <citation type="submission" date="2025-08" db="UniProtKB">
        <authorList>
            <consortium name="Ensembl"/>
        </authorList>
    </citation>
    <scope>IDENTIFICATION</scope>
</reference>
<keyword evidence="4" id="KW-0145">Chemotaxis</keyword>
<dbReference type="InterPro" id="IPR039809">
    <property type="entry name" value="Chemokine_b/g/d"/>
</dbReference>
<evidence type="ECO:0000256" key="4">
    <source>
        <dbReference type="RuleBase" id="RU361150"/>
    </source>
</evidence>
<protein>
    <recommendedName>
        <fullName evidence="4">C-C motif chemokine</fullName>
    </recommendedName>
</protein>
<dbReference type="AlphaFoldDB" id="A0A3Q2ZM23"/>
<dbReference type="OrthoDB" id="8442569at2759"/>
<evidence type="ECO:0000256" key="1">
    <source>
        <dbReference type="ARBA" id="ARBA00010868"/>
    </source>
</evidence>
<dbReference type="InterPro" id="IPR000827">
    <property type="entry name" value="Chemokine_CC_CS"/>
</dbReference>
<organism evidence="6 7">
    <name type="scientific">Kryptolebias marmoratus</name>
    <name type="common">Mangrove killifish</name>
    <name type="synonym">Rivulus marmoratus</name>
    <dbReference type="NCBI Taxonomy" id="37003"/>
    <lineage>
        <taxon>Eukaryota</taxon>
        <taxon>Metazoa</taxon>
        <taxon>Chordata</taxon>
        <taxon>Craniata</taxon>
        <taxon>Vertebrata</taxon>
        <taxon>Euteleostomi</taxon>
        <taxon>Actinopterygii</taxon>
        <taxon>Neopterygii</taxon>
        <taxon>Teleostei</taxon>
        <taxon>Neoteleostei</taxon>
        <taxon>Acanthomorphata</taxon>
        <taxon>Ovalentaria</taxon>
        <taxon>Atherinomorphae</taxon>
        <taxon>Cyprinodontiformes</taxon>
        <taxon>Rivulidae</taxon>
        <taxon>Kryptolebias</taxon>
    </lineage>
</organism>